<keyword evidence="6" id="KW-1185">Reference proteome</keyword>
<protein>
    <submittedName>
        <fullName evidence="5">Phage integrase family protein</fullName>
    </submittedName>
</protein>
<gene>
    <name evidence="5" type="ORF">SAMN02910293_00096</name>
</gene>
<evidence type="ECO:0000313" key="5">
    <source>
        <dbReference type="EMBL" id="SDB01898.1"/>
    </source>
</evidence>
<dbReference type="STRING" id="439219.SAMN02910293_00096"/>
<accession>A0A1G6A0A9</accession>
<dbReference type="InterPro" id="IPR050090">
    <property type="entry name" value="Tyrosine_recombinase_XerCD"/>
</dbReference>
<dbReference type="EMBL" id="FMXP01000002">
    <property type="protein sequence ID" value="SDB01898.1"/>
    <property type="molecule type" value="Genomic_DNA"/>
</dbReference>
<dbReference type="AlphaFoldDB" id="A0A1G6A0A9"/>
<dbReference type="InterPro" id="IPR002104">
    <property type="entry name" value="Integrase_catalytic"/>
</dbReference>
<dbReference type="InterPro" id="IPR011010">
    <property type="entry name" value="DNA_brk_join_enz"/>
</dbReference>
<dbReference type="GO" id="GO:0003677">
    <property type="term" value="F:DNA binding"/>
    <property type="evidence" value="ECO:0007669"/>
    <property type="project" value="UniProtKB-KW"/>
</dbReference>
<dbReference type="PROSITE" id="PS51898">
    <property type="entry name" value="TYR_RECOMBINASE"/>
    <property type="match status" value="1"/>
</dbReference>
<sequence>MELNGSRVLIVDNWKNDPSKKGNVLIKFAMRVTHPITKKSYKKRLSSGENKGWFTTKAKPSAKDKKGNPKLLLSDIKNQQLITKVTRELNKEIDDYFNELLGYSPKKVKKLLTLDEIAKPYDGNGQLYGKAFKAWYERQQPATNTVKTRVTIYNKYIKPNFDVGMTIVQFSGQVKKIQKIINSSSLSMGRIFYFYIKMIFDWSVENGYLEANQHPILNKRIIKRELSRAEEQEIRRSDIAEKYLEADEARYVFTLIESWTNRYDNQLVADVLKVIFLTGMRPSEVLGLNEDVLDFDSKLIKVHWQRATKNKSDAEMVKFNLEEKERYREDLKTVESIRVIPMTPEVEKILRKYIDRNHFQAKFNETYIDLGYIFTRTYVRKGNKQGSPLYHNEISAFLRGGKSQSAKYNKKSGKPYKDIDEYLDFGRPIHVVPHMFRHSFVSILASEKVPLETIRSLVGHAEDSKEIERVYLHVLKKEKRYMKDVMMNLDEKLSD</sequence>
<dbReference type="RefSeq" id="WP_013643549.1">
    <property type="nucleotide sequence ID" value="NZ_FMXP01000002.1"/>
</dbReference>
<dbReference type="Gene3D" id="1.10.443.10">
    <property type="entry name" value="Intergrase catalytic core"/>
    <property type="match status" value="1"/>
</dbReference>
<dbReference type="SUPFAM" id="SSF56349">
    <property type="entry name" value="DNA breaking-rejoining enzymes"/>
    <property type="match status" value="1"/>
</dbReference>
<dbReference type="CDD" id="cd01189">
    <property type="entry name" value="INT_ICEBs1_C_like"/>
    <property type="match status" value="1"/>
</dbReference>
<organism evidence="5 6">
    <name type="scientific">Streptococcus henryi</name>
    <dbReference type="NCBI Taxonomy" id="439219"/>
    <lineage>
        <taxon>Bacteria</taxon>
        <taxon>Bacillati</taxon>
        <taxon>Bacillota</taxon>
        <taxon>Bacilli</taxon>
        <taxon>Lactobacillales</taxon>
        <taxon>Streptococcaceae</taxon>
        <taxon>Streptococcus</taxon>
    </lineage>
</organism>
<evidence type="ECO:0000313" key="6">
    <source>
        <dbReference type="Proteomes" id="UP000182508"/>
    </source>
</evidence>
<keyword evidence="3" id="KW-0233">DNA recombination</keyword>
<evidence type="ECO:0000256" key="1">
    <source>
        <dbReference type="ARBA" id="ARBA00008857"/>
    </source>
</evidence>
<evidence type="ECO:0000256" key="2">
    <source>
        <dbReference type="ARBA" id="ARBA00023125"/>
    </source>
</evidence>
<dbReference type="GO" id="GO:0015074">
    <property type="term" value="P:DNA integration"/>
    <property type="evidence" value="ECO:0007669"/>
    <property type="project" value="InterPro"/>
</dbReference>
<evidence type="ECO:0000256" key="3">
    <source>
        <dbReference type="ARBA" id="ARBA00023172"/>
    </source>
</evidence>
<reference evidence="5 6" key="1">
    <citation type="submission" date="2016-10" db="EMBL/GenBank/DDBJ databases">
        <authorList>
            <person name="de Groot N.N."/>
        </authorList>
    </citation>
    <scope>NUCLEOTIDE SEQUENCE [LARGE SCALE GENOMIC DNA]</scope>
    <source>
        <strain evidence="5 6">A-4</strain>
    </source>
</reference>
<evidence type="ECO:0000259" key="4">
    <source>
        <dbReference type="PROSITE" id="PS51898"/>
    </source>
</evidence>
<comment type="similarity">
    <text evidence="1">Belongs to the 'phage' integrase family.</text>
</comment>
<dbReference type="PANTHER" id="PTHR30349">
    <property type="entry name" value="PHAGE INTEGRASE-RELATED"/>
    <property type="match status" value="1"/>
</dbReference>
<dbReference type="Pfam" id="PF00589">
    <property type="entry name" value="Phage_integrase"/>
    <property type="match status" value="1"/>
</dbReference>
<keyword evidence="2" id="KW-0238">DNA-binding</keyword>
<dbReference type="InterPro" id="IPR013762">
    <property type="entry name" value="Integrase-like_cat_sf"/>
</dbReference>
<name>A0A1G6A0A9_9STRE</name>
<dbReference type="Proteomes" id="UP000182508">
    <property type="component" value="Unassembled WGS sequence"/>
</dbReference>
<dbReference type="GO" id="GO:0006310">
    <property type="term" value="P:DNA recombination"/>
    <property type="evidence" value="ECO:0007669"/>
    <property type="project" value="UniProtKB-KW"/>
</dbReference>
<feature type="domain" description="Tyr recombinase" evidence="4">
    <location>
        <begin position="239"/>
        <end position="484"/>
    </location>
</feature>
<dbReference type="PANTHER" id="PTHR30349:SF41">
    <property type="entry name" value="INTEGRASE_RECOMBINASE PROTEIN MJ0367-RELATED"/>
    <property type="match status" value="1"/>
</dbReference>
<proteinExistence type="inferred from homology"/>